<dbReference type="EMBL" id="ML180875">
    <property type="protein sequence ID" value="THU76508.1"/>
    <property type="molecule type" value="Genomic_DNA"/>
</dbReference>
<protein>
    <submittedName>
        <fullName evidence="1">Uncharacterized protein</fullName>
    </submittedName>
</protein>
<dbReference type="OrthoDB" id="3004209at2759"/>
<sequence length="315" mass="35678">MEEPTTKSAARIRLETEHLIKPGEDLLQFLPRVLRDITKKGMTARPTEAKKIWGLIEVVAEEYEPTVWKELMEGGRKMVVGVEKAMENMNLELGTEGLERMEKMEKALEEIKEKLEVGEVRQTTWADEVDNVIQGARTESYARVVAQQVVKPRHDEALRAAKARDRRLLLKTANQQLWQKTEAELTQLANKALDTILDGSERAKIVGVSKLAGGRGLLMFRTTEEVKWLAENEMLDGMAAAMGENITIRPNVFEVVVEFVPVNVQIETEGEREDIAIDNGMTEGSLIAARWIKPVERRHSKQVVAHAIFQFAVRR</sequence>
<evidence type="ECO:0000313" key="1">
    <source>
        <dbReference type="EMBL" id="THU76508.1"/>
    </source>
</evidence>
<gene>
    <name evidence="1" type="ORF">K435DRAFT_879116</name>
</gene>
<name>A0A4S8KMR9_DENBC</name>
<accession>A0A4S8KMR9</accession>
<evidence type="ECO:0000313" key="2">
    <source>
        <dbReference type="Proteomes" id="UP000297245"/>
    </source>
</evidence>
<reference evidence="1 2" key="1">
    <citation type="journal article" date="2019" name="Nat. Ecol. Evol.">
        <title>Megaphylogeny resolves global patterns of mushroom evolution.</title>
        <authorList>
            <person name="Varga T."/>
            <person name="Krizsan K."/>
            <person name="Foldi C."/>
            <person name="Dima B."/>
            <person name="Sanchez-Garcia M."/>
            <person name="Sanchez-Ramirez S."/>
            <person name="Szollosi G.J."/>
            <person name="Szarkandi J.G."/>
            <person name="Papp V."/>
            <person name="Albert L."/>
            <person name="Andreopoulos W."/>
            <person name="Angelini C."/>
            <person name="Antonin V."/>
            <person name="Barry K.W."/>
            <person name="Bougher N.L."/>
            <person name="Buchanan P."/>
            <person name="Buyck B."/>
            <person name="Bense V."/>
            <person name="Catcheside P."/>
            <person name="Chovatia M."/>
            <person name="Cooper J."/>
            <person name="Damon W."/>
            <person name="Desjardin D."/>
            <person name="Finy P."/>
            <person name="Geml J."/>
            <person name="Haridas S."/>
            <person name="Hughes K."/>
            <person name="Justo A."/>
            <person name="Karasinski D."/>
            <person name="Kautmanova I."/>
            <person name="Kiss B."/>
            <person name="Kocsube S."/>
            <person name="Kotiranta H."/>
            <person name="LaButti K.M."/>
            <person name="Lechner B.E."/>
            <person name="Liimatainen K."/>
            <person name="Lipzen A."/>
            <person name="Lukacs Z."/>
            <person name="Mihaltcheva S."/>
            <person name="Morgado L.N."/>
            <person name="Niskanen T."/>
            <person name="Noordeloos M.E."/>
            <person name="Ohm R.A."/>
            <person name="Ortiz-Santana B."/>
            <person name="Ovrebo C."/>
            <person name="Racz N."/>
            <person name="Riley R."/>
            <person name="Savchenko A."/>
            <person name="Shiryaev A."/>
            <person name="Soop K."/>
            <person name="Spirin V."/>
            <person name="Szebenyi C."/>
            <person name="Tomsovsky M."/>
            <person name="Tulloss R.E."/>
            <person name="Uehling J."/>
            <person name="Grigoriev I.V."/>
            <person name="Vagvolgyi C."/>
            <person name="Papp T."/>
            <person name="Martin F.M."/>
            <person name="Miettinen O."/>
            <person name="Hibbett D.S."/>
            <person name="Nagy L.G."/>
        </authorList>
    </citation>
    <scope>NUCLEOTIDE SEQUENCE [LARGE SCALE GENOMIC DNA]</scope>
    <source>
        <strain evidence="1 2">CBS 962.96</strain>
    </source>
</reference>
<proteinExistence type="predicted"/>
<keyword evidence="2" id="KW-1185">Reference proteome</keyword>
<dbReference type="AlphaFoldDB" id="A0A4S8KMR9"/>
<dbReference type="Proteomes" id="UP000297245">
    <property type="component" value="Unassembled WGS sequence"/>
</dbReference>
<organism evidence="1 2">
    <name type="scientific">Dendrothele bispora (strain CBS 962.96)</name>
    <dbReference type="NCBI Taxonomy" id="1314807"/>
    <lineage>
        <taxon>Eukaryota</taxon>
        <taxon>Fungi</taxon>
        <taxon>Dikarya</taxon>
        <taxon>Basidiomycota</taxon>
        <taxon>Agaricomycotina</taxon>
        <taxon>Agaricomycetes</taxon>
        <taxon>Agaricomycetidae</taxon>
        <taxon>Agaricales</taxon>
        <taxon>Agaricales incertae sedis</taxon>
        <taxon>Dendrothele</taxon>
    </lineage>
</organism>